<evidence type="ECO:0000259" key="2">
    <source>
        <dbReference type="Pfam" id="PF10728"/>
    </source>
</evidence>
<evidence type="ECO:0000259" key="1">
    <source>
        <dbReference type="Pfam" id="PF03807"/>
    </source>
</evidence>
<accession>A0ABV7JKI9</accession>
<keyword evidence="4" id="KW-1185">Reference proteome</keyword>
<dbReference type="InterPro" id="IPR037108">
    <property type="entry name" value="TM1727-like_C_sf"/>
</dbReference>
<dbReference type="Gene3D" id="3.40.50.720">
    <property type="entry name" value="NAD(P)-binding Rossmann-like Domain"/>
    <property type="match status" value="1"/>
</dbReference>
<gene>
    <name evidence="3" type="ORF">ACFOET_13275</name>
</gene>
<dbReference type="Gene3D" id="1.10.1040.20">
    <property type="entry name" value="ProC-like, C-terminal domain"/>
    <property type="match status" value="1"/>
</dbReference>
<dbReference type="InterPro" id="IPR008927">
    <property type="entry name" value="6-PGluconate_DH-like_C_sf"/>
</dbReference>
<comment type="caution">
    <text evidence="3">The sequence shown here is derived from an EMBL/GenBank/DDBJ whole genome shotgun (WGS) entry which is preliminary data.</text>
</comment>
<dbReference type="Proteomes" id="UP001595526">
    <property type="component" value="Unassembled WGS sequence"/>
</dbReference>
<dbReference type="PANTHER" id="PTHR40459:SF1">
    <property type="entry name" value="CONSERVED HYPOTHETICAL ALANINE AND LEUCINE RICH PROTEIN"/>
    <property type="match status" value="1"/>
</dbReference>
<dbReference type="Pfam" id="PF03807">
    <property type="entry name" value="F420_oxidored"/>
    <property type="match status" value="1"/>
</dbReference>
<dbReference type="InterPro" id="IPR018931">
    <property type="entry name" value="DUF2520"/>
</dbReference>
<name>A0ABV7JKI9_9SPHI</name>
<feature type="domain" description="Pyrroline-5-carboxylate reductase catalytic N-terminal" evidence="1">
    <location>
        <begin position="3"/>
        <end position="89"/>
    </location>
</feature>
<sequence length="253" mass="27345">MDIVLLGSGNVATHMGRALVSSGHRVVQVYSPTITHATVLGDTINARAIDDLAAVESVADVYIIAVKDDAIAQVAAQLPTSSKSIVVHTAGSVAMEVLAEHAERYGVVYPVQTFSKAKPVDFSLIPVAAEASDDATYQQLATLAGSLSNRVFPCDSRQRLALHVAAVFACNFTNHLYAIGADILREHGLDFELIRPLILETAEKVMQYRPKDVQTGPAVRNDMGTMQKHLALLKDQPELAELYELISDQVRGR</sequence>
<proteinExistence type="predicted"/>
<organism evidence="3 4">
    <name type="scientific">Parapedobacter deserti</name>
    <dbReference type="NCBI Taxonomy" id="1912957"/>
    <lineage>
        <taxon>Bacteria</taxon>
        <taxon>Pseudomonadati</taxon>
        <taxon>Bacteroidota</taxon>
        <taxon>Sphingobacteriia</taxon>
        <taxon>Sphingobacteriales</taxon>
        <taxon>Sphingobacteriaceae</taxon>
        <taxon>Parapedobacter</taxon>
    </lineage>
</organism>
<dbReference type="SUPFAM" id="SSF48179">
    <property type="entry name" value="6-phosphogluconate dehydrogenase C-terminal domain-like"/>
    <property type="match status" value="1"/>
</dbReference>
<reference evidence="4" key="1">
    <citation type="journal article" date="2019" name="Int. J. Syst. Evol. Microbiol.">
        <title>The Global Catalogue of Microorganisms (GCM) 10K type strain sequencing project: providing services to taxonomists for standard genome sequencing and annotation.</title>
        <authorList>
            <consortium name="The Broad Institute Genomics Platform"/>
            <consortium name="The Broad Institute Genome Sequencing Center for Infectious Disease"/>
            <person name="Wu L."/>
            <person name="Ma J."/>
        </authorList>
    </citation>
    <scope>NUCLEOTIDE SEQUENCE [LARGE SCALE GENOMIC DNA]</scope>
    <source>
        <strain evidence="4">KCTC 52416</strain>
    </source>
</reference>
<dbReference type="SUPFAM" id="SSF51735">
    <property type="entry name" value="NAD(P)-binding Rossmann-fold domains"/>
    <property type="match status" value="1"/>
</dbReference>
<dbReference type="InterPro" id="IPR036291">
    <property type="entry name" value="NAD(P)-bd_dom_sf"/>
</dbReference>
<dbReference type="RefSeq" id="WP_379023394.1">
    <property type="nucleotide sequence ID" value="NZ_JBHRTA010000038.1"/>
</dbReference>
<feature type="domain" description="DUF2520" evidence="2">
    <location>
        <begin position="125"/>
        <end position="249"/>
    </location>
</feature>
<evidence type="ECO:0000313" key="4">
    <source>
        <dbReference type="Proteomes" id="UP001595526"/>
    </source>
</evidence>
<protein>
    <submittedName>
        <fullName evidence="3">Rossmann-like and DUF2520 domain-containing protein</fullName>
    </submittedName>
</protein>
<dbReference type="EMBL" id="JBHRTA010000038">
    <property type="protein sequence ID" value="MFC3198590.1"/>
    <property type="molecule type" value="Genomic_DNA"/>
</dbReference>
<dbReference type="InterPro" id="IPR028939">
    <property type="entry name" value="P5C_Rdtase_cat_N"/>
</dbReference>
<dbReference type="Pfam" id="PF10728">
    <property type="entry name" value="DUF2520"/>
    <property type="match status" value="1"/>
</dbReference>
<dbReference type="PANTHER" id="PTHR40459">
    <property type="entry name" value="CONSERVED HYPOTHETICAL ALANINE AND LEUCINE RICH PROTEIN"/>
    <property type="match status" value="1"/>
</dbReference>
<evidence type="ECO:0000313" key="3">
    <source>
        <dbReference type="EMBL" id="MFC3198590.1"/>
    </source>
</evidence>